<name>A0A1L3MFL4_9MICO</name>
<evidence type="ECO:0000256" key="1">
    <source>
        <dbReference type="SAM" id="MobiDB-lite"/>
    </source>
</evidence>
<gene>
    <name evidence="4" type="ORF">ASJ30_06095</name>
</gene>
<feature type="domain" description="DUF6318" evidence="3">
    <location>
        <begin position="73"/>
        <end position="200"/>
    </location>
</feature>
<dbReference type="RefSeq" id="WP_072624326.1">
    <property type="nucleotide sequence ID" value="NZ_CP013290.1"/>
</dbReference>
<evidence type="ECO:0000259" key="3">
    <source>
        <dbReference type="Pfam" id="PF19843"/>
    </source>
</evidence>
<feature type="signal peptide" evidence="2">
    <location>
        <begin position="1"/>
        <end position="21"/>
    </location>
</feature>
<accession>A0A1L3MFL4</accession>
<dbReference type="EMBL" id="CP013290">
    <property type="protein sequence ID" value="APH01165.1"/>
    <property type="molecule type" value="Genomic_DNA"/>
</dbReference>
<proteinExistence type="predicted"/>
<protein>
    <recommendedName>
        <fullName evidence="3">DUF6318 domain-containing protein</fullName>
    </recommendedName>
</protein>
<feature type="region of interest" description="Disordered" evidence="1">
    <location>
        <begin position="24"/>
        <end position="71"/>
    </location>
</feature>
<evidence type="ECO:0000313" key="5">
    <source>
        <dbReference type="Proteomes" id="UP000182938"/>
    </source>
</evidence>
<feature type="compositionally biased region" description="Low complexity" evidence="1">
    <location>
        <begin position="40"/>
        <end position="68"/>
    </location>
</feature>
<dbReference type="PROSITE" id="PS51257">
    <property type="entry name" value="PROKAR_LIPOPROTEIN"/>
    <property type="match status" value="1"/>
</dbReference>
<feature type="chain" id="PRO_5038390614" description="DUF6318 domain-containing protein" evidence="2">
    <location>
        <begin position="22"/>
        <end position="206"/>
    </location>
</feature>
<sequence>MQLQRSTIAWATALVIGGTLAGCGGNEPTEPTTAASANRDSGSPASSESSSATGSATSSGDSSSDTADLPTDLPAEARKESKEGAAAFGKYYYEAFGDASHTGRTTVIEQLDSKDCGVCGRGVRNIQSDAEKGWTRSVNPYTIRNVEATKRPDLGYEVTMRVNVVAHERIDAEGKANGKVRAADYTLTEHLVWENGRWHVLDWLVT</sequence>
<reference evidence="4 5" key="1">
    <citation type="submission" date="2015-11" db="EMBL/GenBank/DDBJ databases">
        <authorList>
            <person name="Zhang Y."/>
            <person name="Guo Z."/>
        </authorList>
    </citation>
    <scope>NUCLEOTIDE SEQUENCE [LARGE SCALE GENOMIC DNA]</scope>
    <source>
        <strain evidence="4 5">YFY001</strain>
    </source>
</reference>
<dbReference type="Pfam" id="PF19843">
    <property type="entry name" value="DUF6318"/>
    <property type="match status" value="1"/>
</dbReference>
<keyword evidence="5" id="KW-1185">Reference proteome</keyword>
<dbReference type="AlphaFoldDB" id="A0A1L3MFL4"/>
<dbReference type="Proteomes" id="UP000182938">
    <property type="component" value="Chromosome"/>
</dbReference>
<keyword evidence="2" id="KW-0732">Signal</keyword>
<feature type="compositionally biased region" description="Polar residues" evidence="1">
    <location>
        <begin position="29"/>
        <end position="39"/>
    </location>
</feature>
<evidence type="ECO:0000313" key="4">
    <source>
        <dbReference type="EMBL" id="APH01165.1"/>
    </source>
</evidence>
<dbReference type="InterPro" id="IPR046281">
    <property type="entry name" value="DUF6318"/>
</dbReference>
<organism evidence="4 5">
    <name type="scientific">Janibacter indicus</name>
    <dbReference type="NCBI Taxonomy" id="857417"/>
    <lineage>
        <taxon>Bacteria</taxon>
        <taxon>Bacillati</taxon>
        <taxon>Actinomycetota</taxon>
        <taxon>Actinomycetes</taxon>
        <taxon>Micrococcales</taxon>
        <taxon>Intrasporangiaceae</taxon>
        <taxon>Janibacter</taxon>
    </lineage>
</organism>
<dbReference type="KEGG" id="jte:ASJ30_06095"/>
<evidence type="ECO:0000256" key="2">
    <source>
        <dbReference type="SAM" id="SignalP"/>
    </source>
</evidence>